<evidence type="ECO:0000313" key="2">
    <source>
        <dbReference type="Proteomes" id="UP000053647"/>
    </source>
</evidence>
<organism evidence="1 2">
    <name type="scientific">Paxillus involutus ATCC 200175</name>
    <dbReference type="NCBI Taxonomy" id="664439"/>
    <lineage>
        <taxon>Eukaryota</taxon>
        <taxon>Fungi</taxon>
        <taxon>Dikarya</taxon>
        <taxon>Basidiomycota</taxon>
        <taxon>Agaricomycotina</taxon>
        <taxon>Agaricomycetes</taxon>
        <taxon>Agaricomycetidae</taxon>
        <taxon>Boletales</taxon>
        <taxon>Paxilineae</taxon>
        <taxon>Paxillaceae</taxon>
        <taxon>Paxillus</taxon>
    </lineage>
</organism>
<keyword evidence="2" id="KW-1185">Reference proteome</keyword>
<dbReference type="HOGENOM" id="CLU_2210804_0_0_1"/>
<protein>
    <submittedName>
        <fullName evidence="1">Uncharacterized protein</fullName>
    </submittedName>
</protein>
<name>A0A0C9T0W8_PAXIN</name>
<accession>A0A0C9T0W8</accession>
<sequence>MTVISVVGGRKVDLLTQETNPALQGLDLSVILSTRSILANNPYLDVIGWQITVGSGARQHIHFREKERGKGKWRGTVEGERLPITAVLEFVGGVTLSKALQGSLMDR</sequence>
<gene>
    <name evidence="1" type="ORF">PAXINDRAFT_157894</name>
</gene>
<evidence type="ECO:0000313" key="1">
    <source>
        <dbReference type="EMBL" id="KIJ09370.1"/>
    </source>
</evidence>
<reference evidence="1 2" key="1">
    <citation type="submission" date="2014-06" db="EMBL/GenBank/DDBJ databases">
        <authorList>
            <consortium name="DOE Joint Genome Institute"/>
            <person name="Kuo A."/>
            <person name="Kohler A."/>
            <person name="Nagy L.G."/>
            <person name="Floudas D."/>
            <person name="Copeland A."/>
            <person name="Barry K.W."/>
            <person name="Cichocki N."/>
            <person name="Veneault-Fourrey C."/>
            <person name="LaButti K."/>
            <person name="Lindquist E.A."/>
            <person name="Lipzen A."/>
            <person name="Lundell T."/>
            <person name="Morin E."/>
            <person name="Murat C."/>
            <person name="Sun H."/>
            <person name="Tunlid A."/>
            <person name="Henrissat B."/>
            <person name="Grigoriev I.V."/>
            <person name="Hibbett D.S."/>
            <person name="Martin F."/>
            <person name="Nordberg H.P."/>
            <person name="Cantor M.N."/>
            <person name="Hua S.X."/>
        </authorList>
    </citation>
    <scope>NUCLEOTIDE SEQUENCE [LARGE SCALE GENOMIC DNA]</scope>
    <source>
        <strain evidence="1 2">ATCC 200175</strain>
    </source>
</reference>
<proteinExistence type="predicted"/>
<reference evidence="2" key="2">
    <citation type="submission" date="2015-01" db="EMBL/GenBank/DDBJ databases">
        <title>Evolutionary Origins and Diversification of the Mycorrhizal Mutualists.</title>
        <authorList>
            <consortium name="DOE Joint Genome Institute"/>
            <consortium name="Mycorrhizal Genomics Consortium"/>
            <person name="Kohler A."/>
            <person name="Kuo A."/>
            <person name="Nagy L.G."/>
            <person name="Floudas D."/>
            <person name="Copeland A."/>
            <person name="Barry K.W."/>
            <person name="Cichocki N."/>
            <person name="Veneault-Fourrey C."/>
            <person name="LaButti K."/>
            <person name="Lindquist E.A."/>
            <person name="Lipzen A."/>
            <person name="Lundell T."/>
            <person name="Morin E."/>
            <person name="Murat C."/>
            <person name="Riley R."/>
            <person name="Ohm R."/>
            <person name="Sun H."/>
            <person name="Tunlid A."/>
            <person name="Henrissat B."/>
            <person name="Grigoriev I.V."/>
            <person name="Hibbett D.S."/>
            <person name="Martin F."/>
        </authorList>
    </citation>
    <scope>NUCLEOTIDE SEQUENCE [LARGE SCALE GENOMIC DNA]</scope>
    <source>
        <strain evidence="2">ATCC 200175</strain>
    </source>
</reference>
<dbReference type="Proteomes" id="UP000053647">
    <property type="component" value="Unassembled WGS sequence"/>
</dbReference>
<dbReference type="EMBL" id="KN819469">
    <property type="protein sequence ID" value="KIJ09370.1"/>
    <property type="molecule type" value="Genomic_DNA"/>
</dbReference>
<dbReference type="AlphaFoldDB" id="A0A0C9T0W8"/>